<gene>
    <name evidence="2" type="ORF">GCM10009825_21800</name>
</gene>
<dbReference type="EMBL" id="BAAAQB010000030">
    <property type="protein sequence ID" value="GAA2136529.1"/>
    <property type="molecule type" value="Genomic_DNA"/>
</dbReference>
<feature type="transmembrane region" description="Helical" evidence="1">
    <location>
        <begin position="62"/>
        <end position="83"/>
    </location>
</feature>
<keyword evidence="1" id="KW-0472">Membrane</keyword>
<accession>A0ABN2Z450</accession>
<feature type="transmembrane region" description="Helical" evidence="1">
    <location>
        <begin position="167"/>
        <end position="191"/>
    </location>
</feature>
<reference evidence="2 3" key="1">
    <citation type="journal article" date="2019" name="Int. J. Syst. Evol. Microbiol.">
        <title>The Global Catalogue of Microorganisms (GCM) 10K type strain sequencing project: providing services to taxonomists for standard genome sequencing and annotation.</title>
        <authorList>
            <consortium name="The Broad Institute Genomics Platform"/>
            <consortium name="The Broad Institute Genome Sequencing Center for Infectious Disease"/>
            <person name="Wu L."/>
            <person name="Ma J."/>
        </authorList>
    </citation>
    <scope>NUCLEOTIDE SEQUENCE [LARGE SCALE GENOMIC DNA]</scope>
    <source>
        <strain evidence="2 3">JCM 15921</strain>
    </source>
</reference>
<feature type="transmembrane region" description="Helical" evidence="1">
    <location>
        <begin position="133"/>
        <end position="155"/>
    </location>
</feature>
<feature type="transmembrane region" description="Helical" evidence="1">
    <location>
        <begin position="32"/>
        <end position="50"/>
    </location>
</feature>
<sequence>MQFLMAAALFLLAGARIPALLRNRTDLVFSCAVYGAMGSLLMSPIVYVPVDTALGGMNLVKLILNSLMIISLWYLRLAAYAAIAPEAGGRRSWWTRTLPLTLTLTLQTAFFLLTGPTITTPAWGIYEDRFPALLFSLMLTLFICSMSAEIAVICFRYVPRMSRSFRVGFSMLGAGCIMGFLVMAEMCLSLLARHLTFLAILVRPDFPYHQLELAATVLAGAGLTIPAVAGRGARKKLHRWNTETLARVESIWAKALQNTSLDRTLEADPQAPVQDRLHRMVVEIRDAELAAGTSATFLTAEERSYLLSVEAKLHVAPALA</sequence>
<evidence type="ECO:0000313" key="3">
    <source>
        <dbReference type="Proteomes" id="UP001500102"/>
    </source>
</evidence>
<name>A0ABN2Z450_9MICC</name>
<evidence type="ECO:0000313" key="2">
    <source>
        <dbReference type="EMBL" id="GAA2136529.1"/>
    </source>
</evidence>
<feature type="transmembrane region" description="Helical" evidence="1">
    <location>
        <begin position="211"/>
        <end position="229"/>
    </location>
</feature>
<organism evidence="2 3">
    <name type="scientific">Arthrobacter humicola</name>
    <dbReference type="NCBI Taxonomy" id="409291"/>
    <lineage>
        <taxon>Bacteria</taxon>
        <taxon>Bacillati</taxon>
        <taxon>Actinomycetota</taxon>
        <taxon>Actinomycetes</taxon>
        <taxon>Micrococcales</taxon>
        <taxon>Micrococcaceae</taxon>
        <taxon>Arthrobacter</taxon>
    </lineage>
</organism>
<keyword evidence="3" id="KW-1185">Reference proteome</keyword>
<comment type="caution">
    <text evidence="2">The sequence shown here is derived from an EMBL/GenBank/DDBJ whole genome shotgun (WGS) entry which is preliminary data.</text>
</comment>
<evidence type="ECO:0000256" key="1">
    <source>
        <dbReference type="SAM" id="Phobius"/>
    </source>
</evidence>
<dbReference type="Proteomes" id="UP001500102">
    <property type="component" value="Unassembled WGS sequence"/>
</dbReference>
<keyword evidence="1" id="KW-1133">Transmembrane helix</keyword>
<proteinExistence type="predicted"/>
<protein>
    <submittedName>
        <fullName evidence="2">Uncharacterized protein</fullName>
    </submittedName>
</protein>
<keyword evidence="1" id="KW-0812">Transmembrane</keyword>